<comment type="caution">
    <text evidence="2">The sequence shown here is derived from an EMBL/GenBank/DDBJ whole genome shotgun (WGS) entry which is preliminary data.</text>
</comment>
<keyword evidence="1" id="KW-0812">Transmembrane</keyword>
<keyword evidence="3" id="KW-1185">Reference proteome</keyword>
<evidence type="ECO:0000313" key="3">
    <source>
        <dbReference type="Proteomes" id="UP001226434"/>
    </source>
</evidence>
<dbReference type="Proteomes" id="UP001226434">
    <property type="component" value="Unassembled WGS sequence"/>
</dbReference>
<feature type="transmembrane region" description="Helical" evidence="1">
    <location>
        <begin position="143"/>
        <end position="165"/>
    </location>
</feature>
<accession>A0ABT6R992</accession>
<keyword evidence="1" id="KW-1133">Transmembrane helix</keyword>
<sequence>MLKITIAIIAFLALIVALCSCKTVTPIITTKIDSTIRVITVKETLHDTTLIVQADSASITALLECDSAGNVLLKQLLQYSQGNRIAPPKISLKNNVLKALSVTDSAKIYLAVKELIETDHTTEKTSEVKFVPVKENYITRWQWFQIYLGRIFGLFIAGYLIGVILKNRLALLSLFSKKTV</sequence>
<evidence type="ECO:0000313" key="2">
    <source>
        <dbReference type="EMBL" id="MDI3319120.1"/>
    </source>
</evidence>
<evidence type="ECO:0008006" key="4">
    <source>
        <dbReference type="Google" id="ProtNLM"/>
    </source>
</evidence>
<name>A0ABT6R992_9BACT</name>
<keyword evidence="1" id="KW-0472">Membrane</keyword>
<dbReference type="RefSeq" id="WP_282333235.1">
    <property type="nucleotide sequence ID" value="NZ_JASBRG010000003.1"/>
</dbReference>
<proteinExistence type="predicted"/>
<evidence type="ECO:0000256" key="1">
    <source>
        <dbReference type="SAM" id="Phobius"/>
    </source>
</evidence>
<protein>
    <recommendedName>
        <fullName evidence="4">Lipoprotein</fullName>
    </recommendedName>
</protein>
<reference evidence="2 3" key="1">
    <citation type="submission" date="2023-05" db="EMBL/GenBank/DDBJ databases">
        <title>Genome sequence of Pinibacter sp. MAH-24.</title>
        <authorList>
            <person name="Huq M.A."/>
        </authorList>
    </citation>
    <scope>NUCLEOTIDE SEQUENCE [LARGE SCALE GENOMIC DNA]</scope>
    <source>
        <strain evidence="2 3">MAH-24</strain>
    </source>
</reference>
<dbReference type="PROSITE" id="PS51257">
    <property type="entry name" value="PROKAR_LIPOPROTEIN"/>
    <property type="match status" value="1"/>
</dbReference>
<organism evidence="2 3">
    <name type="scientific">Pinibacter soli</name>
    <dbReference type="NCBI Taxonomy" id="3044211"/>
    <lineage>
        <taxon>Bacteria</taxon>
        <taxon>Pseudomonadati</taxon>
        <taxon>Bacteroidota</taxon>
        <taxon>Chitinophagia</taxon>
        <taxon>Chitinophagales</taxon>
        <taxon>Chitinophagaceae</taxon>
        <taxon>Pinibacter</taxon>
    </lineage>
</organism>
<dbReference type="EMBL" id="JASBRG010000003">
    <property type="protein sequence ID" value="MDI3319120.1"/>
    <property type="molecule type" value="Genomic_DNA"/>
</dbReference>
<gene>
    <name evidence="2" type="ORF">QJ048_05015</name>
</gene>